<dbReference type="GO" id="GO:0004674">
    <property type="term" value="F:protein serine/threonine kinase activity"/>
    <property type="evidence" value="ECO:0007669"/>
    <property type="project" value="UniProtKB-KW"/>
</dbReference>
<reference evidence="11 12" key="1">
    <citation type="submission" date="2015-10" db="EMBL/GenBank/DDBJ databases">
        <title>Full genome of DAOMC 229536 Phialocephala scopiformis, a fungal endophyte of spruce producing the potent anti-insectan compound rugulosin.</title>
        <authorList>
            <consortium name="DOE Joint Genome Institute"/>
            <person name="Walker A.K."/>
            <person name="Frasz S.L."/>
            <person name="Seifert K.A."/>
            <person name="Miller J.D."/>
            <person name="Mondo S.J."/>
            <person name="Labutti K."/>
            <person name="Lipzen A."/>
            <person name="Dockter R."/>
            <person name="Kennedy M."/>
            <person name="Grigoriev I.V."/>
            <person name="Spatafora J.W."/>
        </authorList>
    </citation>
    <scope>NUCLEOTIDE SEQUENCE [LARGE SCALE GENOMIC DNA]</scope>
    <source>
        <strain evidence="11 12">CBS 120377</strain>
    </source>
</reference>
<keyword evidence="5 11" id="KW-0418">Kinase</keyword>
<dbReference type="STRING" id="149040.A0A194WVP4"/>
<keyword evidence="4" id="KW-0547">Nucleotide-binding</keyword>
<dbReference type="PANTHER" id="PTHR43671:SF98">
    <property type="entry name" value="SERINE_THREONINE-PROTEIN KINASE NEK11"/>
    <property type="match status" value="1"/>
</dbReference>
<gene>
    <name evidence="11" type="ORF">LY89DRAFT_786540</name>
</gene>
<dbReference type="GeneID" id="28832717"/>
<evidence type="ECO:0000256" key="6">
    <source>
        <dbReference type="ARBA" id="ARBA00022840"/>
    </source>
</evidence>
<evidence type="ECO:0000256" key="2">
    <source>
        <dbReference type="ARBA" id="ARBA00022527"/>
    </source>
</evidence>
<keyword evidence="2" id="KW-0723">Serine/threonine-protein kinase</keyword>
<evidence type="ECO:0000259" key="10">
    <source>
        <dbReference type="PROSITE" id="PS50011"/>
    </source>
</evidence>
<dbReference type="InParanoid" id="A0A194WVP4"/>
<dbReference type="SUPFAM" id="SSF56112">
    <property type="entry name" value="Protein kinase-like (PK-like)"/>
    <property type="match status" value="1"/>
</dbReference>
<evidence type="ECO:0000256" key="4">
    <source>
        <dbReference type="ARBA" id="ARBA00022741"/>
    </source>
</evidence>
<dbReference type="GO" id="GO:0005634">
    <property type="term" value="C:nucleus"/>
    <property type="evidence" value="ECO:0007669"/>
    <property type="project" value="TreeGrafter"/>
</dbReference>
<dbReference type="PANTHER" id="PTHR43671">
    <property type="entry name" value="SERINE/THREONINE-PROTEIN KINASE NEK"/>
    <property type="match status" value="1"/>
</dbReference>
<dbReference type="AlphaFoldDB" id="A0A194WVP4"/>
<dbReference type="OrthoDB" id="4062651at2759"/>
<name>A0A194WVP4_MOLSC</name>
<protein>
    <recommendedName>
        <fullName evidence="1">non-specific serine/threonine protein kinase</fullName>
        <ecNumber evidence="1">2.7.11.1</ecNumber>
    </recommendedName>
</protein>
<sequence>MLLLSPNTGTCFSASDDVLASLWRLSSAIEAVHNFLPDEYKVRKIGCRYDIKPKNILCMNGKLVLSDFGLSRLRPEEESSRSLFPRGEGSYIAPECEPSDKDFKPARVGRASDIWSFGCVLSEVLAYLSAAPGDGPDAVVKFREARKHNLGPLISRHFHTVDGIAPAVIDLLSKYTADPSSTAVFKSLALLIEEILQFDPENRPSASTITRRLYQLSQRDVFDKICVNFESCLAPLDLDLQIEFRRLKIWGEIVGLASEGRDIQPPAWLTHCHSHREYEDTQEILRRCLVETQNIRMQMDKNRNPPYKLAYHLQSILDSLWDMQPDHAKRSMASALEESILGSQDITDLLGLQEHNDMTSHTVAGHSNQRLDNYRRVAYLATMKEVAVAVTNQSSSNQDLSVDRSSLGPPTTKVNEKARL</sequence>
<accession>A0A194WVP4</accession>
<dbReference type="InterPro" id="IPR050660">
    <property type="entry name" value="NEK_Ser/Thr_kinase"/>
</dbReference>
<dbReference type="Proteomes" id="UP000070700">
    <property type="component" value="Unassembled WGS sequence"/>
</dbReference>
<dbReference type="EMBL" id="KQ947426">
    <property type="protein sequence ID" value="KUJ11657.1"/>
    <property type="molecule type" value="Genomic_DNA"/>
</dbReference>
<feature type="domain" description="Protein kinase" evidence="10">
    <location>
        <begin position="1"/>
        <end position="222"/>
    </location>
</feature>
<evidence type="ECO:0000256" key="1">
    <source>
        <dbReference type="ARBA" id="ARBA00012513"/>
    </source>
</evidence>
<feature type="compositionally biased region" description="Polar residues" evidence="9">
    <location>
        <begin position="391"/>
        <end position="413"/>
    </location>
</feature>
<evidence type="ECO:0000256" key="5">
    <source>
        <dbReference type="ARBA" id="ARBA00022777"/>
    </source>
</evidence>
<dbReference type="GO" id="GO:0005524">
    <property type="term" value="F:ATP binding"/>
    <property type="evidence" value="ECO:0007669"/>
    <property type="project" value="UniProtKB-KW"/>
</dbReference>
<dbReference type="SMART" id="SM00220">
    <property type="entry name" value="S_TKc"/>
    <property type="match status" value="1"/>
</dbReference>
<evidence type="ECO:0000256" key="9">
    <source>
        <dbReference type="SAM" id="MobiDB-lite"/>
    </source>
</evidence>
<evidence type="ECO:0000313" key="12">
    <source>
        <dbReference type="Proteomes" id="UP000070700"/>
    </source>
</evidence>
<keyword evidence="12" id="KW-1185">Reference proteome</keyword>
<dbReference type="EC" id="2.7.11.1" evidence="1"/>
<evidence type="ECO:0000313" key="11">
    <source>
        <dbReference type="EMBL" id="KUJ11657.1"/>
    </source>
</evidence>
<keyword evidence="6" id="KW-0067">ATP-binding</keyword>
<evidence type="ECO:0000256" key="7">
    <source>
        <dbReference type="ARBA" id="ARBA00047899"/>
    </source>
</evidence>
<dbReference type="InterPro" id="IPR000719">
    <property type="entry name" value="Prot_kinase_dom"/>
</dbReference>
<comment type="catalytic activity">
    <reaction evidence="7">
        <text>L-threonyl-[protein] + ATP = O-phospho-L-threonyl-[protein] + ADP + H(+)</text>
        <dbReference type="Rhea" id="RHEA:46608"/>
        <dbReference type="Rhea" id="RHEA-COMP:11060"/>
        <dbReference type="Rhea" id="RHEA-COMP:11605"/>
        <dbReference type="ChEBI" id="CHEBI:15378"/>
        <dbReference type="ChEBI" id="CHEBI:30013"/>
        <dbReference type="ChEBI" id="CHEBI:30616"/>
        <dbReference type="ChEBI" id="CHEBI:61977"/>
        <dbReference type="ChEBI" id="CHEBI:456216"/>
        <dbReference type="EC" id="2.7.11.1"/>
    </reaction>
</comment>
<dbReference type="RefSeq" id="XP_018066012.1">
    <property type="nucleotide sequence ID" value="XM_018222991.1"/>
</dbReference>
<comment type="catalytic activity">
    <reaction evidence="8">
        <text>L-seryl-[protein] + ATP = O-phospho-L-seryl-[protein] + ADP + H(+)</text>
        <dbReference type="Rhea" id="RHEA:17989"/>
        <dbReference type="Rhea" id="RHEA-COMP:9863"/>
        <dbReference type="Rhea" id="RHEA-COMP:11604"/>
        <dbReference type="ChEBI" id="CHEBI:15378"/>
        <dbReference type="ChEBI" id="CHEBI:29999"/>
        <dbReference type="ChEBI" id="CHEBI:30616"/>
        <dbReference type="ChEBI" id="CHEBI:83421"/>
        <dbReference type="ChEBI" id="CHEBI:456216"/>
        <dbReference type="EC" id="2.7.11.1"/>
    </reaction>
</comment>
<evidence type="ECO:0000256" key="3">
    <source>
        <dbReference type="ARBA" id="ARBA00022679"/>
    </source>
</evidence>
<organism evidence="11 12">
    <name type="scientific">Mollisia scopiformis</name>
    <name type="common">Conifer needle endophyte fungus</name>
    <name type="synonym">Phialocephala scopiformis</name>
    <dbReference type="NCBI Taxonomy" id="149040"/>
    <lineage>
        <taxon>Eukaryota</taxon>
        <taxon>Fungi</taxon>
        <taxon>Dikarya</taxon>
        <taxon>Ascomycota</taxon>
        <taxon>Pezizomycotina</taxon>
        <taxon>Leotiomycetes</taxon>
        <taxon>Helotiales</taxon>
        <taxon>Mollisiaceae</taxon>
        <taxon>Mollisia</taxon>
    </lineage>
</organism>
<proteinExistence type="predicted"/>
<feature type="region of interest" description="Disordered" evidence="9">
    <location>
        <begin position="391"/>
        <end position="420"/>
    </location>
</feature>
<dbReference type="Pfam" id="PF00069">
    <property type="entry name" value="Pkinase"/>
    <property type="match status" value="1"/>
</dbReference>
<dbReference type="InterPro" id="IPR011009">
    <property type="entry name" value="Kinase-like_dom_sf"/>
</dbReference>
<dbReference type="Gene3D" id="1.10.510.10">
    <property type="entry name" value="Transferase(Phosphotransferase) domain 1"/>
    <property type="match status" value="1"/>
</dbReference>
<keyword evidence="3" id="KW-0808">Transferase</keyword>
<dbReference type="KEGG" id="psco:LY89DRAFT_786540"/>
<evidence type="ECO:0000256" key="8">
    <source>
        <dbReference type="ARBA" id="ARBA00048679"/>
    </source>
</evidence>
<dbReference type="PROSITE" id="PS50011">
    <property type="entry name" value="PROTEIN_KINASE_DOM"/>
    <property type="match status" value="1"/>
</dbReference>